<dbReference type="InterPro" id="IPR016164">
    <property type="entry name" value="FAD-linked_Oxase-like_C"/>
</dbReference>
<evidence type="ECO:0000313" key="7">
    <source>
        <dbReference type="Proteomes" id="UP000632138"/>
    </source>
</evidence>
<dbReference type="PANTHER" id="PTHR42934">
    <property type="entry name" value="GLYCOLATE OXIDASE SUBUNIT GLCD"/>
    <property type="match status" value="1"/>
</dbReference>
<dbReference type="Gene3D" id="3.30.465.10">
    <property type="match status" value="1"/>
</dbReference>
<proteinExistence type="predicted"/>
<reference evidence="6 7" key="1">
    <citation type="submission" date="2021-01" db="EMBL/GenBank/DDBJ databases">
        <title>Actinoplanes sp. nov. LDG1-06 isolated from lichen.</title>
        <authorList>
            <person name="Saeng-In P."/>
            <person name="Phongsopitanun W."/>
            <person name="Kanchanasin P."/>
            <person name="Yuki M."/>
            <person name="Kudo T."/>
            <person name="Ohkuma M."/>
            <person name="Tanasupawat S."/>
        </authorList>
    </citation>
    <scope>NUCLEOTIDE SEQUENCE [LARGE SCALE GENOMIC DNA]</scope>
    <source>
        <strain evidence="6 7">LDG1-06</strain>
    </source>
</reference>
<dbReference type="PANTHER" id="PTHR42934:SF1">
    <property type="entry name" value="GLYCOLATE OXIDASE SUBUNIT GLCD"/>
    <property type="match status" value="1"/>
</dbReference>
<dbReference type="InterPro" id="IPR004113">
    <property type="entry name" value="FAD-bd_oxidored_4_C"/>
</dbReference>
<dbReference type="SUPFAM" id="SSF56176">
    <property type="entry name" value="FAD-binding/transporter-associated domain-like"/>
    <property type="match status" value="1"/>
</dbReference>
<dbReference type="RefSeq" id="WP_203380012.1">
    <property type="nucleotide sequence ID" value="NZ_JAENHP010000013.1"/>
</dbReference>
<dbReference type="Pfam" id="PF01565">
    <property type="entry name" value="FAD_binding_4"/>
    <property type="match status" value="1"/>
</dbReference>
<feature type="domain" description="FAD-binding PCMH-type" evidence="5">
    <location>
        <begin position="38"/>
        <end position="216"/>
    </location>
</feature>
<name>A0ABS2AJN1_9ACTN</name>
<evidence type="ECO:0000256" key="4">
    <source>
        <dbReference type="ARBA" id="ARBA00023002"/>
    </source>
</evidence>
<dbReference type="Pfam" id="PF02913">
    <property type="entry name" value="FAD-oxidase_C"/>
    <property type="match status" value="1"/>
</dbReference>
<dbReference type="PROSITE" id="PS51387">
    <property type="entry name" value="FAD_PCMH"/>
    <property type="match status" value="1"/>
</dbReference>
<protein>
    <submittedName>
        <fullName evidence="6">FAD-binding protein</fullName>
    </submittedName>
</protein>
<dbReference type="InterPro" id="IPR051914">
    <property type="entry name" value="FAD-linked_OxidoTrans_Type4"/>
</dbReference>
<evidence type="ECO:0000259" key="5">
    <source>
        <dbReference type="PROSITE" id="PS51387"/>
    </source>
</evidence>
<keyword evidence="3" id="KW-0274">FAD</keyword>
<dbReference type="InterPro" id="IPR016166">
    <property type="entry name" value="FAD-bd_PCMH"/>
</dbReference>
<dbReference type="InterPro" id="IPR006094">
    <property type="entry name" value="Oxid_FAD_bind_N"/>
</dbReference>
<evidence type="ECO:0000313" key="6">
    <source>
        <dbReference type="EMBL" id="MBM2620017.1"/>
    </source>
</evidence>
<sequence length="482" mass="50267">MPDIDALARRLRSELGPAQVITDRQELRTYECDGLAHYKVVPAVVALPHTAAQVAAVVRACAEAGVPFVARGSGTGLSGGALPHAEGVLIVTAQMRRIVEVAPADERAVVEPGVINLQVTRAATPHGYYYAPDPSSQQICSIGGNVAENSGGAHCLKYGFTTNHVTGLQIVTPDGDLVRLGGRAPDPPGYDLIGAFVGSEGTLGIATEVTVKLTRLPETVRTLLAAFGSIDQAGAATSAIIGAGVVPAAIEMMDALAIEAAEAAVACGYPPGAAAVLIVELDGPGAEVEAQFEQVTGLCEGNGAFEIRIAADDAERALFWKGRKSAFAAVGRISPDYIVQDGVIPRTALPEVLRRISEVASEHGVRVANVFHAGDGNLHPLVLFDAHVEGEAERAETVSGAIIDLCIEYGGSITGEHGVGMDKAKYMPRMFGADDLDTMQLVRCAFDPAMLSNPGKIFPTPRLCGEKPGSGLHQRFPGVEVF</sequence>
<dbReference type="InterPro" id="IPR036318">
    <property type="entry name" value="FAD-bd_PCMH-like_sf"/>
</dbReference>
<organism evidence="6 7">
    <name type="scientific">Paractinoplanes ovalisporus</name>
    <dbReference type="NCBI Taxonomy" id="2810368"/>
    <lineage>
        <taxon>Bacteria</taxon>
        <taxon>Bacillati</taxon>
        <taxon>Actinomycetota</taxon>
        <taxon>Actinomycetes</taxon>
        <taxon>Micromonosporales</taxon>
        <taxon>Micromonosporaceae</taxon>
        <taxon>Paractinoplanes</taxon>
    </lineage>
</organism>
<keyword evidence="4" id="KW-0560">Oxidoreductase</keyword>
<dbReference type="Gene3D" id="3.30.70.2740">
    <property type="match status" value="1"/>
</dbReference>
<evidence type="ECO:0000256" key="1">
    <source>
        <dbReference type="ARBA" id="ARBA00001974"/>
    </source>
</evidence>
<dbReference type="SUPFAM" id="SSF55103">
    <property type="entry name" value="FAD-linked oxidases, C-terminal domain"/>
    <property type="match status" value="1"/>
</dbReference>
<comment type="cofactor">
    <cofactor evidence="1">
        <name>FAD</name>
        <dbReference type="ChEBI" id="CHEBI:57692"/>
    </cofactor>
</comment>
<accession>A0ABS2AJN1</accession>
<dbReference type="InterPro" id="IPR016169">
    <property type="entry name" value="FAD-bd_PCMH_sub2"/>
</dbReference>
<dbReference type="Gene3D" id="1.10.45.10">
    <property type="entry name" value="Vanillyl-alcohol Oxidase, Chain A, domain 4"/>
    <property type="match status" value="1"/>
</dbReference>
<gene>
    <name evidence="6" type="ORF">JIG36_31340</name>
</gene>
<dbReference type="EMBL" id="JAENHP010000013">
    <property type="protein sequence ID" value="MBM2620017.1"/>
    <property type="molecule type" value="Genomic_DNA"/>
</dbReference>
<evidence type="ECO:0000256" key="3">
    <source>
        <dbReference type="ARBA" id="ARBA00022827"/>
    </source>
</evidence>
<evidence type="ECO:0000256" key="2">
    <source>
        <dbReference type="ARBA" id="ARBA00022630"/>
    </source>
</evidence>
<keyword evidence="2" id="KW-0285">Flavoprotein</keyword>
<keyword evidence="7" id="KW-1185">Reference proteome</keyword>
<dbReference type="InterPro" id="IPR016171">
    <property type="entry name" value="Vanillyl_alc_oxidase_C-sub2"/>
</dbReference>
<comment type="caution">
    <text evidence="6">The sequence shown here is derived from an EMBL/GenBank/DDBJ whole genome shotgun (WGS) entry which is preliminary data.</text>
</comment>
<dbReference type="Proteomes" id="UP000632138">
    <property type="component" value="Unassembled WGS sequence"/>
</dbReference>